<comment type="caution">
    <text evidence="2">The sequence shown here is derived from an EMBL/GenBank/DDBJ whole genome shotgun (WGS) entry which is preliminary data.</text>
</comment>
<name>A0A6A0AB51_HAELA</name>
<evidence type="ECO:0000313" key="2">
    <source>
        <dbReference type="EMBL" id="GFH29274.1"/>
    </source>
</evidence>
<feature type="region of interest" description="Disordered" evidence="1">
    <location>
        <begin position="69"/>
        <end position="96"/>
    </location>
</feature>
<organism evidence="2 3">
    <name type="scientific">Haematococcus lacustris</name>
    <name type="common">Green alga</name>
    <name type="synonym">Haematococcus pluvialis</name>
    <dbReference type="NCBI Taxonomy" id="44745"/>
    <lineage>
        <taxon>Eukaryota</taxon>
        <taxon>Viridiplantae</taxon>
        <taxon>Chlorophyta</taxon>
        <taxon>core chlorophytes</taxon>
        <taxon>Chlorophyceae</taxon>
        <taxon>CS clade</taxon>
        <taxon>Chlamydomonadales</taxon>
        <taxon>Haematococcaceae</taxon>
        <taxon>Haematococcus</taxon>
    </lineage>
</organism>
<reference evidence="2 3" key="1">
    <citation type="submission" date="2020-02" db="EMBL/GenBank/DDBJ databases">
        <title>Draft genome sequence of Haematococcus lacustris strain NIES-144.</title>
        <authorList>
            <person name="Morimoto D."/>
            <person name="Nakagawa S."/>
            <person name="Yoshida T."/>
            <person name="Sawayama S."/>
        </authorList>
    </citation>
    <scope>NUCLEOTIDE SEQUENCE [LARGE SCALE GENOMIC DNA]</scope>
    <source>
        <strain evidence="2 3">NIES-144</strain>
    </source>
</reference>
<dbReference type="EMBL" id="BLLF01004269">
    <property type="protein sequence ID" value="GFH29274.1"/>
    <property type="molecule type" value="Genomic_DNA"/>
</dbReference>
<feature type="region of interest" description="Disordered" evidence="1">
    <location>
        <begin position="222"/>
        <end position="269"/>
    </location>
</feature>
<dbReference type="AlphaFoldDB" id="A0A6A0AB51"/>
<proteinExistence type="predicted"/>
<accession>A0A6A0AB51</accession>
<evidence type="ECO:0000256" key="1">
    <source>
        <dbReference type="SAM" id="MobiDB-lite"/>
    </source>
</evidence>
<protein>
    <submittedName>
        <fullName evidence="2">Uncharacterized protein</fullName>
    </submittedName>
</protein>
<keyword evidence="3" id="KW-1185">Reference proteome</keyword>
<sequence>MALAPLNCDAQPLDNCLMSILPTHPSPSTDLRDPGTWGEHVEWSGRGWLPPAARSAVCLPVAVAPSAAAQPPAAPSTAGPHAAAAPGAAAQPPAAPSSACLPAAAAAVVAAQPPAAPYVEVQPTEGPATVAVDVASAMCQQLVAPSAAGQPAAGAIQQSANAVTLPTRNASNAIDLQGRRLMTKGDTLERGAREQAGKQQPSLNVSAKLQNTALVSVCTLFGPSPAHRTNRRPHPCRNELESYLLSHGGAANGGGDQKEPTGQPRASAQ</sequence>
<evidence type="ECO:0000313" key="3">
    <source>
        <dbReference type="Proteomes" id="UP000485058"/>
    </source>
</evidence>
<gene>
    <name evidence="2" type="ORF">HaLaN_27910</name>
</gene>
<dbReference type="Proteomes" id="UP000485058">
    <property type="component" value="Unassembled WGS sequence"/>
</dbReference>